<dbReference type="AlphaFoldDB" id="A0A2H3K7Q9"/>
<feature type="region of interest" description="Disordered" evidence="1">
    <location>
        <begin position="219"/>
        <end position="250"/>
    </location>
</feature>
<evidence type="ECO:0000256" key="1">
    <source>
        <dbReference type="SAM" id="MobiDB-lite"/>
    </source>
</evidence>
<dbReference type="EMBL" id="KB468157">
    <property type="protein sequence ID" value="PCH44467.1"/>
    <property type="molecule type" value="Genomic_DNA"/>
</dbReference>
<dbReference type="Proteomes" id="UP000218811">
    <property type="component" value="Unassembled WGS sequence"/>
</dbReference>
<reference evidence="2 3" key="1">
    <citation type="journal article" date="2012" name="Science">
        <title>The Paleozoic origin of enzymatic lignin decomposition reconstructed from 31 fungal genomes.</title>
        <authorList>
            <person name="Floudas D."/>
            <person name="Binder M."/>
            <person name="Riley R."/>
            <person name="Barry K."/>
            <person name="Blanchette R.A."/>
            <person name="Henrissat B."/>
            <person name="Martinez A.T."/>
            <person name="Otillar R."/>
            <person name="Spatafora J.W."/>
            <person name="Yadav J.S."/>
            <person name="Aerts A."/>
            <person name="Benoit I."/>
            <person name="Boyd A."/>
            <person name="Carlson A."/>
            <person name="Copeland A."/>
            <person name="Coutinho P.M."/>
            <person name="de Vries R.P."/>
            <person name="Ferreira P."/>
            <person name="Findley K."/>
            <person name="Foster B."/>
            <person name="Gaskell J."/>
            <person name="Glotzer D."/>
            <person name="Gorecki P."/>
            <person name="Heitman J."/>
            <person name="Hesse C."/>
            <person name="Hori C."/>
            <person name="Igarashi K."/>
            <person name="Jurgens J.A."/>
            <person name="Kallen N."/>
            <person name="Kersten P."/>
            <person name="Kohler A."/>
            <person name="Kuees U."/>
            <person name="Kumar T.K.A."/>
            <person name="Kuo A."/>
            <person name="LaButti K."/>
            <person name="Larrondo L.F."/>
            <person name="Lindquist E."/>
            <person name="Ling A."/>
            <person name="Lombard V."/>
            <person name="Lucas S."/>
            <person name="Lundell T."/>
            <person name="Martin R."/>
            <person name="McLaughlin D.J."/>
            <person name="Morgenstern I."/>
            <person name="Morin E."/>
            <person name="Murat C."/>
            <person name="Nagy L.G."/>
            <person name="Nolan M."/>
            <person name="Ohm R.A."/>
            <person name="Patyshakuliyeva A."/>
            <person name="Rokas A."/>
            <person name="Ruiz-Duenas F.J."/>
            <person name="Sabat G."/>
            <person name="Salamov A."/>
            <person name="Samejima M."/>
            <person name="Schmutz J."/>
            <person name="Slot J.C."/>
            <person name="St John F."/>
            <person name="Stenlid J."/>
            <person name="Sun H."/>
            <person name="Sun S."/>
            <person name="Syed K."/>
            <person name="Tsang A."/>
            <person name="Wiebenga A."/>
            <person name="Young D."/>
            <person name="Pisabarro A."/>
            <person name="Eastwood D.C."/>
            <person name="Martin F."/>
            <person name="Cullen D."/>
            <person name="Grigoriev I.V."/>
            <person name="Hibbett D.S."/>
        </authorList>
    </citation>
    <scope>NUCLEOTIDE SEQUENCE [LARGE SCALE GENOMIC DNA]</scope>
    <source>
        <strain evidence="2 3">MD-104</strain>
    </source>
</reference>
<accession>A0A2H3K7Q9</accession>
<dbReference type="OMA" id="HANEANG"/>
<sequence>MGTPADMERQNILCIDTTAIQNLIDGARRSVFRKGFALNSKKILDPKSLVTTRSAFSQRLSKFGFNFYSMFVPDLLHEFELGVWKAVFTHLLCILYAEGKDRIQILNKRFRLVPTFGRDTIRHFTNNVSAMKQLAARDFEDILQCIIPVLDMLLPPEHNEVVLTLLFELATWHALAKLHLHTEDTLTVFTRVTESLGNSLRAFVNTTCEAYDTQELPKEHAARGRHTAAMRERGSVVSNRKKSSSGTANELLNGPKIKKLNLSTYKLHALADYPQAIRQFGMTDNYSTQVGELEHRHGKRWYARTNKNKHVGQIAKHERRAWLLHHISQDEQRRAHEEVLHESTAIAGNATSSISRAGGCSHLRSGVAAIKMTTNIPLPKHSSPFDHYHMSDYTPVWENIPHWLKANKDDRAFENFIPLLKNHLLSRLMGREFDGDENEFTPEEHATLKILENKIYFHKVVRVNYTTYDMRRDQDTINPRTHPDVMVLAHEDDQDHNANTHPYWNPFGFLDPDNVLRAVHLIPAFADGRTDRLLGSSSTRQIHGEDDMDYENYYVNMDMFMRYLGGGVGHKGSMSQIITLPPASHPTERAYPPISEKRAAQQNLELTYEAEANNTEGEEEDDDSGEEEHVADMRLIEEELDYGYQVAEDEADERCEDEEGNGGGGKL</sequence>
<name>A0A2H3K7Q9_WOLCO</name>
<evidence type="ECO:0000313" key="2">
    <source>
        <dbReference type="EMBL" id="PCH44467.1"/>
    </source>
</evidence>
<organism evidence="2 3">
    <name type="scientific">Wolfiporia cocos (strain MD-104)</name>
    <name type="common">Brown rot fungus</name>
    <dbReference type="NCBI Taxonomy" id="742152"/>
    <lineage>
        <taxon>Eukaryota</taxon>
        <taxon>Fungi</taxon>
        <taxon>Dikarya</taxon>
        <taxon>Basidiomycota</taxon>
        <taxon>Agaricomycotina</taxon>
        <taxon>Agaricomycetes</taxon>
        <taxon>Polyporales</taxon>
        <taxon>Phaeolaceae</taxon>
        <taxon>Wolfiporia</taxon>
    </lineage>
</organism>
<feature type="compositionally biased region" description="Acidic residues" evidence="1">
    <location>
        <begin position="616"/>
        <end position="626"/>
    </location>
</feature>
<feature type="region of interest" description="Disordered" evidence="1">
    <location>
        <begin position="647"/>
        <end position="667"/>
    </location>
</feature>
<feature type="region of interest" description="Disordered" evidence="1">
    <location>
        <begin position="608"/>
        <end position="632"/>
    </location>
</feature>
<protein>
    <submittedName>
        <fullName evidence="2">Uncharacterized protein</fullName>
    </submittedName>
</protein>
<gene>
    <name evidence="2" type="ORF">WOLCODRAFT_154510</name>
</gene>
<keyword evidence="3" id="KW-1185">Reference proteome</keyword>
<dbReference type="STRING" id="742152.A0A2H3K7Q9"/>
<evidence type="ECO:0000313" key="3">
    <source>
        <dbReference type="Proteomes" id="UP000218811"/>
    </source>
</evidence>
<proteinExistence type="predicted"/>
<feature type="compositionally biased region" description="Acidic residues" evidence="1">
    <location>
        <begin position="647"/>
        <end position="660"/>
    </location>
</feature>
<dbReference type="OrthoDB" id="3208495at2759"/>